<sequence>MPRVVMMQQPMLPMHVQRSEKPYRGLEVTIIILGAFGFLFWGAVIGFTLGYCLYAPQTVYGIFVLIPVNAAYIYYVSRIIFSVSAPSFPNPRLLRDVRKINSRLVSAIIIGFSVFVTATVWFIIDRPSYGDARDSFTTFFSGSFSFIWTVAVVVLTGVHETKCSELLAVNGINAPATVVTTERPPSGHQNPSSYYELYPRQQSGTPLGRTSIGHINTLSSSHRDLP</sequence>
<feature type="transmembrane region" description="Helical" evidence="1">
    <location>
        <begin position="136"/>
        <end position="158"/>
    </location>
</feature>
<comment type="caution">
    <text evidence="2">The sequence shown here is derived from an EMBL/GenBank/DDBJ whole genome shotgun (WGS) entry which is preliminary data.</text>
</comment>
<dbReference type="EMBL" id="JAXCGZ010020854">
    <property type="protein sequence ID" value="KAK7065203.1"/>
    <property type="molecule type" value="Genomic_DNA"/>
</dbReference>
<organism evidence="2 3">
    <name type="scientific">Halocaridina rubra</name>
    <name type="common">Hawaiian red shrimp</name>
    <dbReference type="NCBI Taxonomy" id="373956"/>
    <lineage>
        <taxon>Eukaryota</taxon>
        <taxon>Metazoa</taxon>
        <taxon>Ecdysozoa</taxon>
        <taxon>Arthropoda</taxon>
        <taxon>Crustacea</taxon>
        <taxon>Multicrustacea</taxon>
        <taxon>Malacostraca</taxon>
        <taxon>Eumalacostraca</taxon>
        <taxon>Eucarida</taxon>
        <taxon>Decapoda</taxon>
        <taxon>Pleocyemata</taxon>
        <taxon>Caridea</taxon>
        <taxon>Atyoidea</taxon>
        <taxon>Atyidae</taxon>
        <taxon>Halocaridina</taxon>
    </lineage>
</organism>
<reference evidence="2 3" key="1">
    <citation type="submission" date="2023-11" db="EMBL/GenBank/DDBJ databases">
        <title>Halocaridina rubra genome assembly.</title>
        <authorList>
            <person name="Smith C."/>
        </authorList>
    </citation>
    <scope>NUCLEOTIDE SEQUENCE [LARGE SCALE GENOMIC DNA]</scope>
    <source>
        <strain evidence="2">EP-1</strain>
        <tissue evidence="2">Whole</tissue>
    </source>
</reference>
<keyword evidence="1" id="KW-0472">Membrane</keyword>
<keyword evidence="1" id="KW-0812">Transmembrane</keyword>
<dbReference type="AlphaFoldDB" id="A0AAN8WLM2"/>
<name>A0AAN8WLM2_HALRR</name>
<dbReference type="Proteomes" id="UP001381693">
    <property type="component" value="Unassembled WGS sequence"/>
</dbReference>
<feature type="transmembrane region" description="Helical" evidence="1">
    <location>
        <begin position="28"/>
        <end position="54"/>
    </location>
</feature>
<feature type="transmembrane region" description="Helical" evidence="1">
    <location>
        <begin position="60"/>
        <end position="83"/>
    </location>
</feature>
<evidence type="ECO:0000313" key="3">
    <source>
        <dbReference type="Proteomes" id="UP001381693"/>
    </source>
</evidence>
<keyword evidence="3" id="KW-1185">Reference proteome</keyword>
<proteinExistence type="predicted"/>
<evidence type="ECO:0000313" key="2">
    <source>
        <dbReference type="EMBL" id="KAK7065203.1"/>
    </source>
</evidence>
<accession>A0AAN8WLM2</accession>
<protein>
    <submittedName>
        <fullName evidence="2">Uncharacterized protein</fullName>
    </submittedName>
</protein>
<evidence type="ECO:0000256" key="1">
    <source>
        <dbReference type="SAM" id="Phobius"/>
    </source>
</evidence>
<keyword evidence="1" id="KW-1133">Transmembrane helix</keyword>
<gene>
    <name evidence="2" type="ORF">SK128_027295</name>
</gene>
<feature type="transmembrane region" description="Helical" evidence="1">
    <location>
        <begin position="104"/>
        <end position="124"/>
    </location>
</feature>